<dbReference type="EMBL" id="VXIV02000853">
    <property type="protein sequence ID" value="KAF6035604.1"/>
    <property type="molecule type" value="Genomic_DNA"/>
</dbReference>
<dbReference type="InterPro" id="IPR006029">
    <property type="entry name" value="Neurotrans-gated_channel_TM"/>
</dbReference>
<proteinExistence type="inferred from homology"/>
<keyword evidence="5 15" id="KW-1133">Transmembrane helix</keyword>
<comment type="similarity">
    <text evidence="1">Belongs to the ligand-gated ion channel (TC 1.A.9) family. Acetylcholine receptor (TC 1.A.9.1) subfamily.</text>
</comment>
<evidence type="ECO:0000256" key="3">
    <source>
        <dbReference type="ARBA" id="ARBA00022475"/>
    </source>
</evidence>
<dbReference type="InterPro" id="IPR036719">
    <property type="entry name" value="Neuro-gated_channel_TM_sf"/>
</dbReference>
<comment type="subcellular location">
    <subcellularLocation>
        <location evidence="14">Synaptic cell membrane</location>
        <topology evidence="14">Multi-pass membrane protein</topology>
    </subcellularLocation>
</comment>
<keyword evidence="2" id="KW-0813">Transport</keyword>
<dbReference type="SUPFAM" id="SSF63712">
    <property type="entry name" value="Nicotinic receptor ligand binding domain-like"/>
    <property type="match status" value="1"/>
</dbReference>
<feature type="signal peptide" evidence="16">
    <location>
        <begin position="1"/>
        <end position="22"/>
    </location>
</feature>
<dbReference type="PRINTS" id="PR00252">
    <property type="entry name" value="NRIONCHANNEL"/>
</dbReference>
<name>A0A7J7KCD7_BUGNE</name>
<dbReference type="InterPro" id="IPR038050">
    <property type="entry name" value="Neuro_actylchol_rec"/>
</dbReference>
<dbReference type="PRINTS" id="PR00254">
    <property type="entry name" value="NICOTINICR"/>
</dbReference>
<evidence type="ECO:0000259" key="17">
    <source>
        <dbReference type="Pfam" id="PF02931"/>
    </source>
</evidence>
<keyword evidence="20" id="KW-1185">Reference proteome</keyword>
<keyword evidence="7" id="KW-0406">Ion transport</keyword>
<dbReference type="InterPro" id="IPR006201">
    <property type="entry name" value="Neur_channel"/>
</dbReference>
<evidence type="ECO:0000256" key="12">
    <source>
        <dbReference type="ARBA" id="ARBA00023286"/>
    </source>
</evidence>
<dbReference type="PANTHER" id="PTHR18945">
    <property type="entry name" value="NEUROTRANSMITTER GATED ION CHANNEL"/>
    <property type="match status" value="1"/>
</dbReference>
<dbReference type="AlphaFoldDB" id="A0A7J7KCD7"/>
<dbReference type="Pfam" id="PF02932">
    <property type="entry name" value="Neur_chan_memb"/>
    <property type="match status" value="1"/>
</dbReference>
<accession>A0A7J7KCD7</accession>
<evidence type="ECO:0000256" key="4">
    <source>
        <dbReference type="ARBA" id="ARBA00022692"/>
    </source>
</evidence>
<evidence type="ECO:0000256" key="16">
    <source>
        <dbReference type="SAM" id="SignalP"/>
    </source>
</evidence>
<keyword evidence="13" id="KW-0407">Ion channel</keyword>
<dbReference type="GO" id="GO:0045211">
    <property type="term" value="C:postsynaptic membrane"/>
    <property type="evidence" value="ECO:0007669"/>
    <property type="project" value="InterPro"/>
</dbReference>
<evidence type="ECO:0000256" key="2">
    <source>
        <dbReference type="ARBA" id="ARBA00022448"/>
    </source>
</evidence>
<dbReference type="Proteomes" id="UP000593567">
    <property type="component" value="Unassembled WGS sequence"/>
</dbReference>
<feature type="transmembrane region" description="Helical" evidence="15">
    <location>
        <begin position="235"/>
        <end position="259"/>
    </location>
</feature>
<keyword evidence="8 15" id="KW-0472">Membrane</keyword>
<organism evidence="19 20">
    <name type="scientific">Bugula neritina</name>
    <name type="common">Brown bryozoan</name>
    <name type="synonym">Sertularia neritina</name>
    <dbReference type="NCBI Taxonomy" id="10212"/>
    <lineage>
        <taxon>Eukaryota</taxon>
        <taxon>Metazoa</taxon>
        <taxon>Spiralia</taxon>
        <taxon>Lophotrochozoa</taxon>
        <taxon>Bryozoa</taxon>
        <taxon>Gymnolaemata</taxon>
        <taxon>Cheilostomatida</taxon>
        <taxon>Flustrina</taxon>
        <taxon>Buguloidea</taxon>
        <taxon>Bugulidae</taxon>
        <taxon>Bugula</taxon>
    </lineage>
</organism>
<feature type="chain" id="PRO_5029684930" evidence="16">
    <location>
        <begin position="23"/>
        <end position="450"/>
    </location>
</feature>
<dbReference type="Gene3D" id="1.20.58.390">
    <property type="entry name" value="Neurotransmitter-gated ion-channel transmembrane domain"/>
    <property type="match status" value="1"/>
</dbReference>
<protein>
    <submittedName>
        <fullName evidence="19">NAChRa7</fullName>
    </submittedName>
</protein>
<dbReference type="Gene3D" id="2.70.170.10">
    <property type="entry name" value="Neurotransmitter-gated ion-channel ligand-binding domain"/>
    <property type="match status" value="1"/>
</dbReference>
<evidence type="ECO:0000256" key="6">
    <source>
        <dbReference type="ARBA" id="ARBA00023018"/>
    </source>
</evidence>
<dbReference type="Pfam" id="PF02931">
    <property type="entry name" value="Neur_chan_LBD"/>
    <property type="match status" value="1"/>
</dbReference>
<keyword evidence="10" id="KW-0675">Receptor</keyword>
<dbReference type="CDD" id="cd18997">
    <property type="entry name" value="LGIC_ECD_nAChR"/>
    <property type="match status" value="1"/>
</dbReference>
<evidence type="ECO:0000313" key="19">
    <source>
        <dbReference type="EMBL" id="KAF6035604.1"/>
    </source>
</evidence>
<gene>
    <name evidence="19" type="ORF">EB796_006090</name>
</gene>
<evidence type="ECO:0000256" key="9">
    <source>
        <dbReference type="ARBA" id="ARBA00023157"/>
    </source>
</evidence>
<feature type="domain" description="Neurotransmitter-gated ion-channel transmembrane" evidence="18">
    <location>
        <begin position="241"/>
        <end position="446"/>
    </location>
</feature>
<keyword evidence="12" id="KW-1071">Ligand-gated ion channel</keyword>
<keyword evidence="9" id="KW-1015">Disulfide bond</keyword>
<evidence type="ECO:0000256" key="15">
    <source>
        <dbReference type="SAM" id="Phobius"/>
    </source>
</evidence>
<evidence type="ECO:0000313" key="20">
    <source>
        <dbReference type="Proteomes" id="UP000593567"/>
    </source>
</evidence>
<evidence type="ECO:0000256" key="7">
    <source>
        <dbReference type="ARBA" id="ARBA00023065"/>
    </source>
</evidence>
<dbReference type="OrthoDB" id="5975154at2759"/>
<feature type="domain" description="Neurotransmitter-gated ion-channel ligand-binding" evidence="17">
    <location>
        <begin position="27"/>
        <end position="232"/>
    </location>
</feature>
<feature type="transmembrane region" description="Helical" evidence="15">
    <location>
        <begin position="266"/>
        <end position="287"/>
    </location>
</feature>
<evidence type="ECO:0000256" key="8">
    <source>
        <dbReference type="ARBA" id="ARBA00023136"/>
    </source>
</evidence>
<keyword evidence="6" id="KW-0770">Synapse</keyword>
<dbReference type="CDD" id="cd19051">
    <property type="entry name" value="LGIC_TM_cation"/>
    <property type="match status" value="1"/>
</dbReference>
<evidence type="ECO:0000256" key="14">
    <source>
        <dbReference type="ARBA" id="ARBA00034099"/>
    </source>
</evidence>
<evidence type="ECO:0000256" key="10">
    <source>
        <dbReference type="ARBA" id="ARBA00023170"/>
    </source>
</evidence>
<feature type="transmembrane region" description="Helical" evidence="15">
    <location>
        <begin position="430"/>
        <end position="449"/>
    </location>
</feature>
<dbReference type="InterPro" id="IPR036734">
    <property type="entry name" value="Neur_chan_lig-bd_sf"/>
</dbReference>
<evidence type="ECO:0000256" key="11">
    <source>
        <dbReference type="ARBA" id="ARBA00023180"/>
    </source>
</evidence>
<evidence type="ECO:0000256" key="1">
    <source>
        <dbReference type="ARBA" id="ARBA00009237"/>
    </source>
</evidence>
<evidence type="ECO:0000256" key="13">
    <source>
        <dbReference type="ARBA" id="ARBA00023303"/>
    </source>
</evidence>
<comment type="caution">
    <text evidence="19">The sequence shown here is derived from an EMBL/GenBank/DDBJ whole genome shotgun (WGS) entry which is preliminary data.</text>
</comment>
<dbReference type="GO" id="GO:0004888">
    <property type="term" value="F:transmembrane signaling receptor activity"/>
    <property type="evidence" value="ECO:0007669"/>
    <property type="project" value="InterPro"/>
</dbReference>
<dbReference type="GO" id="GO:0022848">
    <property type="term" value="F:acetylcholine-gated monoatomic cation-selective channel activity"/>
    <property type="evidence" value="ECO:0007669"/>
    <property type="project" value="InterPro"/>
</dbReference>
<keyword evidence="3" id="KW-1003">Cell membrane</keyword>
<dbReference type="FunFam" id="2.70.170.10:FF:000016">
    <property type="entry name" value="Nicotinic acetylcholine receptor subunit"/>
    <property type="match status" value="1"/>
</dbReference>
<dbReference type="InterPro" id="IPR006202">
    <property type="entry name" value="Neur_chan_lig-bd"/>
</dbReference>
<dbReference type="SUPFAM" id="SSF90112">
    <property type="entry name" value="Neurotransmitter-gated ion-channel transmembrane pore"/>
    <property type="match status" value="1"/>
</dbReference>
<keyword evidence="4 15" id="KW-0812">Transmembrane</keyword>
<keyword evidence="16" id="KW-0732">Signal</keyword>
<reference evidence="19" key="1">
    <citation type="submission" date="2020-06" db="EMBL/GenBank/DDBJ databases">
        <title>Draft genome of Bugula neritina, a colonial animal packing powerful symbionts and potential medicines.</title>
        <authorList>
            <person name="Rayko M."/>
        </authorList>
    </citation>
    <scope>NUCLEOTIDE SEQUENCE [LARGE SCALE GENOMIC DNA]</scope>
    <source>
        <strain evidence="19">Kwan_BN1</strain>
    </source>
</reference>
<evidence type="ECO:0000259" key="18">
    <source>
        <dbReference type="Pfam" id="PF02932"/>
    </source>
</evidence>
<dbReference type="InterPro" id="IPR002394">
    <property type="entry name" value="Nicotinic_acetylcholine_rcpt"/>
</dbReference>
<evidence type="ECO:0000256" key="5">
    <source>
        <dbReference type="ARBA" id="ARBA00022989"/>
    </source>
</evidence>
<sequence>MNSQRIACFLLILVTLATDVSAGPDQRRLLEDLFSDYNKHERPVYSESEPVAVEFQVSLRSILNVDEANQQLQTQLWLNYAWKDYKFRWEPSSYGNITDIRYPAASLWLPDITMYNSIASSEIGSKPDVFIASEGSVSLVQPGIFTSSCETDLRWFPFDTQACKLTFGSWTLDGSKVDLKVKNGVSMGSLDGYQPNQEWHLLNFSVVRNTVYFECCPDTPYIDLDYTLKISRLQLFYVINIIIPSIFIALLTLVTFIIPVQSGEKLSFGSTVLLILAIFWLLLINVMPSTSASVSVPMLTIFLGFISIVNVLSLTCAAIVVRLHHSSALMPRVLKSLFCETLAPILCIGTNKPRKPLYESVPTNVRSPEPANFCAEKPVEHSLQNSGVSLQVLQSILHELSAVSVQMKAKEQTEQNTADWMIAGAVLDRLFFIAYFLGLFIGCMVIGLAN</sequence>
<keyword evidence="11" id="KW-0325">Glycoprotein</keyword>
<feature type="transmembrane region" description="Helical" evidence="15">
    <location>
        <begin position="299"/>
        <end position="321"/>
    </location>
</feature>